<name>A0ABT8YVJ9_9SPIR</name>
<dbReference type="EMBL" id="JAUPBM010000033">
    <property type="protein sequence ID" value="MDO7019943.1"/>
    <property type="molecule type" value="Genomic_DNA"/>
</dbReference>
<organism evidence="1 2">
    <name type="scientific">Brachyspira innocens</name>
    <dbReference type="NCBI Taxonomy" id="13264"/>
    <lineage>
        <taxon>Bacteria</taxon>
        <taxon>Pseudomonadati</taxon>
        <taxon>Spirochaetota</taxon>
        <taxon>Spirochaetia</taxon>
        <taxon>Brachyspirales</taxon>
        <taxon>Brachyspiraceae</taxon>
        <taxon>Brachyspira</taxon>
    </lineage>
</organism>
<accession>A0ABT8YVJ9</accession>
<proteinExistence type="predicted"/>
<keyword evidence="2" id="KW-1185">Reference proteome</keyword>
<gene>
    <name evidence="1" type="ORF">Q5M86_04045</name>
</gene>
<dbReference type="RefSeq" id="WP_304385056.1">
    <property type="nucleotide sequence ID" value="NZ_JAUPBL010000029.1"/>
</dbReference>
<comment type="caution">
    <text evidence="1">The sequence shown here is derived from an EMBL/GenBank/DDBJ whole genome shotgun (WGS) entry which is preliminary data.</text>
</comment>
<evidence type="ECO:0000313" key="2">
    <source>
        <dbReference type="Proteomes" id="UP001175147"/>
    </source>
</evidence>
<reference evidence="1" key="1">
    <citation type="submission" date="2023-07" db="EMBL/GenBank/DDBJ databases">
        <title>Mucosal microbiota of week-old chicken and adult hens.</title>
        <authorList>
            <person name="Volf J."/>
            <person name="Karasova D."/>
            <person name="Crhanova M."/>
            <person name="Faldynova M."/>
            <person name="Prikrylova H."/>
            <person name="Zeman M."/>
            <person name="Babak V."/>
            <person name="Rajova J."/>
            <person name="Rychlik I."/>
        </authorList>
    </citation>
    <scope>NUCLEOTIDE SEQUENCE</scope>
    <source>
        <strain evidence="1">ET902</strain>
    </source>
</reference>
<dbReference type="Proteomes" id="UP001175147">
    <property type="component" value="Unassembled WGS sequence"/>
</dbReference>
<sequence length="127" mass="14962">MILDEISKYYDLIKTTELKPLYEDDFQFELLRNKEEFENHISDLDDDEKKMVRNAVVDELNNSKGVVFYSSESAGDVYSSIEDFLVYLLNEILYQKLLVKSEGKKLSSNFMELEISIKKLLVMIWTK</sequence>
<protein>
    <submittedName>
        <fullName evidence="1">Uncharacterized protein</fullName>
    </submittedName>
</protein>
<evidence type="ECO:0000313" key="1">
    <source>
        <dbReference type="EMBL" id="MDO7019943.1"/>
    </source>
</evidence>